<accession>A0AAD8F426</accession>
<evidence type="ECO:0000313" key="4">
    <source>
        <dbReference type="EMBL" id="KAK0049581.1"/>
    </source>
</evidence>
<evidence type="ECO:0000313" key="5">
    <source>
        <dbReference type="Proteomes" id="UP001233172"/>
    </source>
</evidence>
<reference evidence="4" key="1">
    <citation type="journal article" date="2023" name="PLoS Negl. Trop. Dis.">
        <title>A genome sequence for Biomphalaria pfeifferi, the major vector snail for the human-infecting parasite Schistosoma mansoni.</title>
        <authorList>
            <person name="Bu L."/>
            <person name="Lu L."/>
            <person name="Laidemitt M.R."/>
            <person name="Zhang S.M."/>
            <person name="Mutuku M."/>
            <person name="Mkoji G."/>
            <person name="Steinauer M."/>
            <person name="Loker E.S."/>
        </authorList>
    </citation>
    <scope>NUCLEOTIDE SEQUENCE</scope>
    <source>
        <strain evidence="4">KasaAsao</strain>
    </source>
</reference>
<keyword evidence="5" id="KW-1185">Reference proteome</keyword>
<dbReference type="AlphaFoldDB" id="A0AAD8F426"/>
<evidence type="ECO:0000259" key="3">
    <source>
        <dbReference type="SMART" id="SM00034"/>
    </source>
</evidence>
<dbReference type="Pfam" id="PF00059">
    <property type="entry name" value="Lectin_C"/>
    <property type="match status" value="1"/>
</dbReference>
<proteinExistence type="predicted"/>
<protein>
    <submittedName>
        <fullName evidence="4">Mucin-5AC</fullName>
    </submittedName>
</protein>
<feature type="compositionally biased region" description="Polar residues" evidence="1">
    <location>
        <begin position="264"/>
        <end position="290"/>
    </location>
</feature>
<dbReference type="InterPro" id="IPR016187">
    <property type="entry name" value="CTDL_fold"/>
</dbReference>
<dbReference type="EMBL" id="JASAOG010000124">
    <property type="protein sequence ID" value="KAK0049581.1"/>
    <property type="molecule type" value="Genomic_DNA"/>
</dbReference>
<dbReference type="InterPro" id="IPR001304">
    <property type="entry name" value="C-type_lectin-like"/>
</dbReference>
<organism evidence="4 5">
    <name type="scientific">Biomphalaria pfeifferi</name>
    <name type="common">Bloodfluke planorb</name>
    <name type="synonym">Freshwater snail</name>
    <dbReference type="NCBI Taxonomy" id="112525"/>
    <lineage>
        <taxon>Eukaryota</taxon>
        <taxon>Metazoa</taxon>
        <taxon>Spiralia</taxon>
        <taxon>Lophotrochozoa</taxon>
        <taxon>Mollusca</taxon>
        <taxon>Gastropoda</taxon>
        <taxon>Heterobranchia</taxon>
        <taxon>Euthyneura</taxon>
        <taxon>Panpulmonata</taxon>
        <taxon>Hygrophila</taxon>
        <taxon>Lymnaeoidea</taxon>
        <taxon>Planorbidae</taxon>
        <taxon>Biomphalaria</taxon>
    </lineage>
</organism>
<dbReference type="Gene3D" id="3.10.100.10">
    <property type="entry name" value="Mannose-Binding Protein A, subunit A"/>
    <property type="match status" value="1"/>
</dbReference>
<sequence>MVTRKKKVTRTSVCLSWDLFYLGWSLPLIGWILWSLPREYLSATIPSCWTNVTINGTEFKLCTNSVPREAAQSTCASINMTLAVIYSQYVFDYWHKLLAYNFSKNEIWVGATFKLNVSAFVWDTGGSVPQSFMTSGTNLSSCCVSGMCLRFYTNQYLQQLNCSDSRGFLCQEVTKTSALTTAALQETTTWAELTAESFRDATTQGSTLSSSVPTGTAVKTEPQTTSLLTDSITRTNTSATEMTPLLNGATTEATTILESAAILTETSSDGSPSETTATSLRQGEQSTTTVPTIPGSIATTIPSTTIWTVTSSAGNVSTTTAAVSDCICGCHVIDIPNNKTLRDALVAEETEKIKEHLLLHIETLSSYIRKKMSIMDNRPSAKFVGGVGIVVMVTSFLLIVLMDTTHIFQCSQRQCQKSTKSSSKGNTPDSTPSN</sequence>
<comment type="caution">
    <text evidence="4">The sequence shown here is derived from an EMBL/GenBank/DDBJ whole genome shotgun (WGS) entry which is preliminary data.</text>
</comment>
<feature type="compositionally biased region" description="Polar residues" evidence="1">
    <location>
        <begin position="202"/>
        <end position="214"/>
    </location>
</feature>
<dbReference type="Proteomes" id="UP001233172">
    <property type="component" value="Unassembled WGS sequence"/>
</dbReference>
<keyword evidence="2" id="KW-0812">Transmembrane</keyword>
<evidence type="ECO:0000256" key="1">
    <source>
        <dbReference type="SAM" id="MobiDB-lite"/>
    </source>
</evidence>
<dbReference type="CDD" id="cd00037">
    <property type="entry name" value="CLECT"/>
    <property type="match status" value="1"/>
</dbReference>
<feature type="transmembrane region" description="Helical" evidence="2">
    <location>
        <begin position="383"/>
        <end position="402"/>
    </location>
</feature>
<gene>
    <name evidence="4" type="ORF">Bpfe_020953</name>
</gene>
<feature type="domain" description="C-type lectin" evidence="3">
    <location>
        <begin position="45"/>
        <end position="171"/>
    </location>
</feature>
<dbReference type="SUPFAM" id="SSF56436">
    <property type="entry name" value="C-type lectin-like"/>
    <property type="match status" value="1"/>
</dbReference>
<dbReference type="SMART" id="SM00034">
    <property type="entry name" value="CLECT"/>
    <property type="match status" value="1"/>
</dbReference>
<name>A0AAD8F426_BIOPF</name>
<evidence type="ECO:0000256" key="2">
    <source>
        <dbReference type="SAM" id="Phobius"/>
    </source>
</evidence>
<feature type="region of interest" description="Disordered" evidence="1">
    <location>
        <begin position="264"/>
        <end position="295"/>
    </location>
</feature>
<reference evidence="4" key="2">
    <citation type="submission" date="2023-04" db="EMBL/GenBank/DDBJ databases">
        <authorList>
            <person name="Bu L."/>
            <person name="Lu L."/>
            <person name="Laidemitt M.R."/>
            <person name="Zhang S.M."/>
            <person name="Mutuku M."/>
            <person name="Mkoji G."/>
            <person name="Steinauer M."/>
            <person name="Loker E.S."/>
        </authorList>
    </citation>
    <scope>NUCLEOTIDE SEQUENCE</scope>
    <source>
        <strain evidence="4">KasaAsao</strain>
        <tissue evidence="4">Whole Snail</tissue>
    </source>
</reference>
<keyword evidence="2" id="KW-0472">Membrane</keyword>
<feature type="transmembrane region" description="Helical" evidence="2">
    <location>
        <begin position="12"/>
        <end position="34"/>
    </location>
</feature>
<keyword evidence="2" id="KW-1133">Transmembrane helix</keyword>
<dbReference type="InterPro" id="IPR016186">
    <property type="entry name" value="C-type_lectin-like/link_sf"/>
</dbReference>
<feature type="region of interest" description="Disordered" evidence="1">
    <location>
        <begin position="202"/>
        <end position="223"/>
    </location>
</feature>